<evidence type="ECO:0000313" key="2">
    <source>
        <dbReference type="Proteomes" id="UP001523262"/>
    </source>
</evidence>
<keyword evidence="2" id="KW-1185">Reference proteome</keyword>
<dbReference type="Proteomes" id="UP001523262">
    <property type="component" value="Unassembled WGS sequence"/>
</dbReference>
<dbReference type="Gene3D" id="4.10.280.10">
    <property type="entry name" value="Helix-loop-helix DNA-binding domain"/>
    <property type="match status" value="1"/>
</dbReference>
<organism evidence="1 2">
    <name type="scientific">Neobacillus pocheonensis</name>
    <dbReference type="NCBI Taxonomy" id="363869"/>
    <lineage>
        <taxon>Bacteria</taxon>
        <taxon>Bacillati</taxon>
        <taxon>Bacillota</taxon>
        <taxon>Bacilli</taxon>
        <taxon>Bacillales</taxon>
        <taxon>Bacillaceae</taxon>
        <taxon>Neobacillus</taxon>
    </lineage>
</organism>
<comment type="caution">
    <text evidence="1">The sequence shown here is derived from an EMBL/GenBank/DDBJ whole genome shotgun (WGS) entry which is preliminary data.</text>
</comment>
<dbReference type="EMBL" id="JAMQCR010000002">
    <property type="protein sequence ID" value="MCM2534740.1"/>
    <property type="molecule type" value="Genomic_DNA"/>
</dbReference>
<dbReference type="InterPro" id="IPR037208">
    <property type="entry name" value="Spo0E-like_sf"/>
</dbReference>
<gene>
    <name evidence="1" type="ORF">NDK43_23315</name>
</gene>
<proteinExistence type="predicted"/>
<dbReference type="SUPFAM" id="SSF140500">
    <property type="entry name" value="BAS1536-like"/>
    <property type="match status" value="1"/>
</dbReference>
<dbReference type="InterPro" id="IPR018540">
    <property type="entry name" value="Spo0E-like"/>
</dbReference>
<reference evidence="1 2" key="1">
    <citation type="submission" date="2022-06" db="EMBL/GenBank/DDBJ databases">
        <authorList>
            <person name="Jeon C.O."/>
        </authorList>
    </citation>
    <scope>NUCLEOTIDE SEQUENCE [LARGE SCALE GENOMIC DNA]</scope>
    <source>
        <strain evidence="1 2">KCTC 13943</strain>
    </source>
</reference>
<protein>
    <submittedName>
        <fullName evidence="1">Spo0E family sporulation regulatory protein-aspartic acid phosphatase</fullName>
    </submittedName>
</protein>
<sequence length="57" mass="6831">MFLKYALDLRKSIEKYRRDLYELAKSKGIYDPEVKKIVKELDGKIMELKEVLSEIPR</sequence>
<accession>A0ABT0WFB4</accession>
<evidence type="ECO:0000313" key="1">
    <source>
        <dbReference type="EMBL" id="MCM2534740.1"/>
    </source>
</evidence>
<name>A0ABT0WFB4_9BACI</name>
<dbReference type="InterPro" id="IPR036638">
    <property type="entry name" value="HLH_DNA-bd_sf"/>
</dbReference>
<dbReference type="Pfam" id="PF09388">
    <property type="entry name" value="SpoOE-like"/>
    <property type="match status" value="1"/>
</dbReference>